<dbReference type="Proteomes" id="UP000593567">
    <property type="component" value="Unassembled WGS sequence"/>
</dbReference>
<evidence type="ECO:0000313" key="2">
    <source>
        <dbReference type="EMBL" id="KAF6017356.1"/>
    </source>
</evidence>
<dbReference type="EMBL" id="VXIV02003408">
    <property type="protein sequence ID" value="KAF6017356.1"/>
    <property type="molecule type" value="Genomic_DNA"/>
</dbReference>
<keyword evidence="1" id="KW-0732">Signal</keyword>
<accession>A0A7J7IUZ9</accession>
<gene>
    <name evidence="2" type="ORF">EB796_024328</name>
</gene>
<feature type="signal peptide" evidence="1">
    <location>
        <begin position="1"/>
        <end position="15"/>
    </location>
</feature>
<name>A0A7J7IUZ9_BUGNE</name>
<protein>
    <submittedName>
        <fullName evidence="2">Uncharacterized protein</fullName>
    </submittedName>
</protein>
<proteinExistence type="predicted"/>
<sequence>MVIFIQLMAITMTLIEQVAKDQACPQDRAFNLINWFKEVITDGQQTTYWIKWLLSIGGLRTILKLPDHSDYCQPSNLSAEWSTEWSIDQITKNTAFIMSKMQMEQRQLADCQQVGQRAEDSCNEQKSLTVDGMAAFHNWYQMEC</sequence>
<keyword evidence="3" id="KW-1185">Reference proteome</keyword>
<evidence type="ECO:0000313" key="3">
    <source>
        <dbReference type="Proteomes" id="UP000593567"/>
    </source>
</evidence>
<evidence type="ECO:0000256" key="1">
    <source>
        <dbReference type="SAM" id="SignalP"/>
    </source>
</evidence>
<reference evidence="2" key="1">
    <citation type="submission" date="2020-06" db="EMBL/GenBank/DDBJ databases">
        <title>Draft genome of Bugula neritina, a colonial animal packing powerful symbionts and potential medicines.</title>
        <authorList>
            <person name="Rayko M."/>
        </authorList>
    </citation>
    <scope>NUCLEOTIDE SEQUENCE [LARGE SCALE GENOMIC DNA]</scope>
    <source>
        <strain evidence="2">Kwan_BN1</strain>
    </source>
</reference>
<feature type="chain" id="PRO_5029464099" evidence="1">
    <location>
        <begin position="16"/>
        <end position="144"/>
    </location>
</feature>
<comment type="caution">
    <text evidence="2">The sequence shown here is derived from an EMBL/GenBank/DDBJ whole genome shotgun (WGS) entry which is preliminary data.</text>
</comment>
<organism evidence="2 3">
    <name type="scientific">Bugula neritina</name>
    <name type="common">Brown bryozoan</name>
    <name type="synonym">Sertularia neritina</name>
    <dbReference type="NCBI Taxonomy" id="10212"/>
    <lineage>
        <taxon>Eukaryota</taxon>
        <taxon>Metazoa</taxon>
        <taxon>Spiralia</taxon>
        <taxon>Lophotrochozoa</taxon>
        <taxon>Bryozoa</taxon>
        <taxon>Gymnolaemata</taxon>
        <taxon>Cheilostomatida</taxon>
        <taxon>Flustrina</taxon>
        <taxon>Buguloidea</taxon>
        <taxon>Bugulidae</taxon>
        <taxon>Bugula</taxon>
    </lineage>
</organism>
<dbReference type="AlphaFoldDB" id="A0A7J7IUZ9"/>